<dbReference type="Proteomes" id="UP000219072">
    <property type="component" value="Unassembled WGS sequence"/>
</dbReference>
<dbReference type="EMBL" id="OCNE01000022">
    <property type="protein sequence ID" value="SOD65575.1"/>
    <property type="molecule type" value="Genomic_DNA"/>
</dbReference>
<proteinExistence type="predicted"/>
<keyword evidence="3" id="KW-1185">Reference proteome</keyword>
<protein>
    <submittedName>
        <fullName evidence="2">Thioesterase domain-containing protein</fullName>
    </submittedName>
</protein>
<dbReference type="Gene3D" id="3.40.50.1820">
    <property type="entry name" value="alpha/beta hydrolase"/>
    <property type="match status" value="1"/>
</dbReference>
<dbReference type="AlphaFoldDB" id="A0A286E3T8"/>
<dbReference type="InterPro" id="IPR000073">
    <property type="entry name" value="AB_hydrolase_1"/>
</dbReference>
<dbReference type="Pfam" id="PF12697">
    <property type="entry name" value="Abhydrolase_6"/>
    <property type="match status" value="1"/>
</dbReference>
<reference evidence="2 3" key="1">
    <citation type="submission" date="2017-09" db="EMBL/GenBank/DDBJ databases">
        <authorList>
            <person name="Ehlers B."/>
            <person name="Leendertz F.H."/>
        </authorList>
    </citation>
    <scope>NUCLEOTIDE SEQUENCE [LARGE SCALE GENOMIC DNA]</scope>
    <source>
        <strain evidence="2 3">CGMCC 4.7095</strain>
    </source>
</reference>
<dbReference type="SUPFAM" id="SSF53474">
    <property type="entry name" value="alpha/beta-Hydrolases"/>
    <property type="match status" value="1"/>
</dbReference>
<dbReference type="OrthoDB" id="4276066at2"/>
<dbReference type="RefSeq" id="WP_097233484.1">
    <property type="nucleotide sequence ID" value="NZ_OCNE01000022.1"/>
</dbReference>
<gene>
    <name evidence="2" type="ORF">SAMN06297387_12259</name>
</gene>
<accession>A0A286E3T8</accession>
<evidence type="ECO:0000259" key="1">
    <source>
        <dbReference type="Pfam" id="PF12697"/>
    </source>
</evidence>
<sequence>MTPPQSPPGAPAPHQRPRVRAVELDAGGVTLSGLLAVPQEGMPRAVLVALHGAGMRAGYFHGRADAATSLLSLAASCGCVALALDRPGYGGSAARLPEGLGLAGQADHVREALAAYGQQHPTGGGYFLVGHSLGGKVALATAADWEGADLLGVDVSGVSDRWAVPPERLTGDAVRRARNLHWGPISLYPPRTFQLAEDLVAPIPAREAAEIPDWPRVYPRVAERVRVPTRLTFAEHERWWRSDARTVRAMAERLAAPLVRTERVAAAGHNISLGLAARGYHLRVLAFLEECLARADAAVA</sequence>
<dbReference type="InterPro" id="IPR029058">
    <property type="entry name" value="AB_hydrolase_fold"/>
</dbReference>
<organism evidence="2 3">
    <name type="scientific">Streptomyces zhaozhouensis</name>
    <dbReference type="NCBI Taxonomy" id="1300267"/>
    <lineage>
        <taxon>Bacteria</taxon>
        <taxon>Bacillati</taxon>
        <taxon>Actinomycetota</taxon>
        <taxon>Actinomycetes</taxon>
        <taxon>Kitasatosporales</taxon>
        <taxon>Streptomycetaceae</taxon>
        <taxon>Streptomyces</taxon>
    </lineage>
</organism>
<evidence type="ECO:0000313" key="2">
    <source>
        <dbReference type="EMBL" id="SOD65575.1"/>
    </source>
</evidence>
<dbReference type="GO" id="GO:0003824">
    <property type="term" value="F:catalytic activity"/>
    <property type="evidence" value="ECO:0007669"/>
    <property type="project" value="UniProtKB-ARBA"/>
</dbReference>
<dbReference type="PANTHER" id="PTHR43689">
    <property type="entry name" value="HYDROLASE"/>
    <property type="match status" value="1"/>
</dbReference>
<evidence type="ECO:0000313" key="3">
    <source>
        <dbReference type="Proteomes" id="UP000219072"/>
    </source>
</evidence>
<dbReference type="PANTHER" id="PTHR43689:SF8">
    <property type="entry name" value="ALPHA_BETA-HYDROLASES SUPERFAMILY PROTEIN"/>
    <property type="match status" value="1"/>
</dbReference>
<feature type="domain" description="AB hydrolase-1" evidence="1">
    <location>
        <begin position="47"/>
        <end position="270"/>
    </location>
</feature>
<name>A0A286E3T8_9ACTN</name>